<sequence>MNNLLSIHTVRFIVLILLQVLVFNNINFMGYINPYVYVLFIALFPVKNNRLTFLFLSFLLGLSIDIFMDSGGINAAAALLTAYARPIILKFSFGAIYEHQAVKFNNIDFGQRVTYILLLVLIHHLTYFLLEIFNVSKIIFVLQNTLFSGIFTIILCILITYIFSSKSK</sequence>
<keyword evidence="1" id="KW-1133">Transmembrane helix</keyword>
<feature type="transmembrane region" description="Helical" evidence="1">
    <location>
        <begin position="145"/>
        <end position="163"/>
    </location>
</feature>
<name>A0ABS1WJB0_9FLAO</name>
<accession>A0ABS1WJB0</accession>
<evidence type="ECO:0000313" key="2">
    <source>
        <dbReference type="EMBL" id="MBL7559209.1"/>
    </source>
</evidence>
<gene>
    <name evidence="2" type="ORF">JAO71_05265</name>
</gene>
<evidence type="ECO:0000313" key="3">
    <source>
        <dbReference type="Proteomes" id="UP000605013"/>
    </source>
</evidence>
<organism evidence="2 3">
    <name type="scientific">Olleya sediminilitoris</name>
    <dbReference type="NCBI Taxonomy" id="2795739"/>
    <lineage>
        <taxon>Bacteria</taxon>
        <taxon>Pseudomonadati</taxon>
        <taxon>Bacteroidota</taxon>
        <taxon>Flavobacteriia</taxon>
        <taxon>Flavobacteriales</taxon>
        <taxon>Flavobacteriaceae</taxon>
    </lineage>
</organism>
<comment type="caution">
    <text evidence="2">The sequence shown here is derived from an EMBL/GenBank/DDBJ whole genome shotgun (WGS) entry which is preliminary data.</text>
</comment>
<feature type="transmembrane region" description="Helical" evidence="1">
    <location>
        <begin position="113"/>
        <end position="133"/>
    </location>
</feature>
<dbReference type="Proteomes" id="UP000605013">
    <property type="component" value="Unassembled WGS sequence"/>
</dbReference>
<keyword evidence="1" id="KW-0812">Transmembrane</keyword>
<evidence type="ECO:0000256" key="1">
    <source>
        <dbReference type="SAM" id="Phobius"/>
    </source>
</evidence>
<dbReference type="EMBL" id="JAEMEF010000003">
    <property type="protein sequence ID" value="MBL7559209.1"/>
    <property type="molecule type" value="Genomic_DNA"/>
</dbReference>
<reference evidence="2 3" key="1">
    <citation type="submission" date="2020-12" db="EMBL/GenBank/DDBJ databases">
        <title>Olleya sediminilitoris sp. nov., isolated from a tidal flat.</title>
        <authorList>
            <person name="Park S."/>
            <person name="Yoon J.-H."/>
        </authorList>
    </citation>
    <scope>NUCLEOTIDE SEQUENCE [LARGE SCALE GENOMIC DNA]</scope>
    <source>
        <strain evidence="2 3">YSTF-M6</strain>
    </source>
</reference>
<dbReference type="RefSeq" id="WP_028607332.1">
    <property type="nucleotide sequence ID" value="NZ_JAEMEF010000003.1"/>
</dbReference>
<keyword evidence="3" id="KW-1185">Reference proteome</keyword>
<keyword evidence="1" id="KW-0472">Membrane</keyword>
<proteinExistence type="predicted"/>
<protein>
    <submittedName>
        <fullName evidence="2">Rod shape-determining protein MreD</fullName>
    </submittedName>
</protein>